<reference evidence="1" key="2">
    <citation type="journal article" date="2015" name="Data Brief">
        <title>Shoot transcriptome of the giant reed, Arundo donax.</title>
        <authorList>
            <person name="Barrero R.A."/>
            <person name="Guerrero F.D."/>
            <person name="Moolhuijzen P."/>
            <person name="Goolsby J.A."/>
            <person name="Tidwell J."/>
            <person name="Bellgard S.E."/>
            <person name="Bellgard M.I."/>
        </authorList>
    </citation>
    <scope>NUCLEOTIDE SEQUENCE</scope>
    <source>
        <tissue evidence="1">Shoot tissue taken approximately 20 cm above the soil surface</tissue>
    </source>
</reference>
<organism evidence="1">
    <name type="scientific">Arundo donax</name>
    <name type="common">Giant reed</name>
    <name type="synonym">Donax arundinaceus</name>
    <dbReference type="NCBI Taxonomy" id="35708"/>
    <lineage>
        <taxon>Eukaryota</taxon>
        <taxon>Viridiplantae</taxon>
        <taxon>Streptophyta</taxon>
        <taxon>Embryophyta</taxon>
        <taxon>Tracheophyta</taxon>
        <taxon>Spermatophyta</taxon>
        <taxon>Magnoliopsida</taxon>
        <taxon>Liliopsida</taxon>
        <taxon>Poales</taxon>
        <taxon>Poaceae</taxon>
        <taxon>PACMAD clade</taxon>
        <taxon>Arundinoideae</taxon>
        <taxon>Arundineae</taxon>
        <taxon>Arundo</taxon>
    </lineage>
</organism>
<reference evidence="1" key="1">
    <citation type="submission" date="2014-09" db="EMBL/GenBank/DDBJ databases">
        <authorList>
            <person name="Magalhaes I.L.F."/>
            <person name="Oliveira U."/>
            <person name="Santos F.R."/>
            <person name="Vidigal T.H.D.A."/>
            <person name="Brescovit A.D."/>
            <person name="Santos A.J."/>
        </authorList>
    </citation>
    <scope>NUCLEOTIDE SEQUENCE</scope>
    <source>
        <tissue evidence="1">Shoot tissue taken approximately 20 cm above the soil surface</tissue>
    </source>
</reference>
<accession>A0A0A8YRV8</accession>
<evidence type="ECO:0000313" key="1">
    <source>
        <dbReference type="EMBL" id="JAD28538.1"/>
    </source>
</evidence>
<protein>
    <submittedName>
        <fullName evidence="1">Uncharacterized protein</fullName>
    </submittedName>
</protein>
<dbReference type="EMBL" id="GBRH01269357">
    <property type="protein sequence ID" value="JAD28538.1"/>
    <property type="molecule type" value="Transcribed_RNA"/>
</dbReference>
<dbReference type="AlphaFoldDB" id="A0A0A8YRV8"/>
<name>A0A0A8YRV8_ARUDO</name>
<sequence length="49" mass="5403">MQLLVNVNDSEFACFNLVSCITYSLCGLRVVSCLMSVEPSLGYVQTLEI</sequence>
<proteinExistence type="predicted"/>